<dbReference type="InterPro" id="IPR036179">
    <property type="entry name" value="Ig-like_dom_sf"/>
</dbReference>
<evidence type="ECO:0000256" key="2">
    <source>
        <dbReference type="SAM" id="MobiDB-lite"/>
    </source>
</evidence>
<protein>
    <submittedName>
        <fullName evidence="6">Myeloid cell surface antigen CD33-like</fullName>
    </submittedName>
</protein>
<dbReference type="RefSeq" id="XP_023186041.1">
    <property type="nucleotide sequence ID" value="XM_023330273.1"/>
</dbReference>
<dbReference type="GeneTree" id="ENSGT01150000286924"/>
<proteinExistence type="predicted"/>
<dbReference type="InterPro" id="IPR013783">
    <property type="entry name" value="Ig-like_fold"/>
</dbReference>
<dbReference type="RefSeq" id="XP_023186040.1">
    <property type="nucleotide sequence ID" value="XM_023330272.1"/>
</dbReference>
<dbReference type="InParanoid" id="M4A812"/>
<dbReference type="SMART" id="SM00409">
    <property type="entry name" value="IG"/>
    <property type="match status" value="2"/>
</dbReference>
<dbReference type="OMA" id="QDGSMWN"/>
<keyword evidence="3" id="KW-1133">Transmembrane helix</keyword>
<feature type="signal peptide" evidence="4">
    <location>
        <begin position="1"/>
        <end position="22"/>
    </location>
</feature>
<dbReference type="InterPro" id="IPR003599">
    <property type="entry name" value="Ig_sub"/>
</dbReference>
<dbReference type="Gene3D" id="2.60.40.10">
    <property type="entry name" value="Immunoglobulins"/>
    <property type="match status" value="2"/>
</dbReference>
<feature type="transmembrane region" description="Helical" evidence="3">
    <location>
        <begin position="254"/>
        <end position="276"/>
    </location>
</feature>
<dbReference type="Proteomes" id="UP000002852">
    <property type="component" value="Unassembled WGS sequence"/>
</dbReference>
<dbReference type="eggNOG" id="KOG4475">
    <property type="taxonomic scope" value="Eukaryota"/>
</dbReference>
<feature type="domain" description="Ig-like" evidence="5">
    <location>
        <begin position="150"/>
        <end position="242"/>
    </location>
</feature>
<evidence type="ECO:0000313" key="7">
    <source>
        <dbReference type="Proteomes" id="UP000002852"/>
    </source>
</evidence>
<keyword evidence="3" id="KW-0472">Membrane</keyword>
<reference evidence="7" key="1">
    <citation type="submission" date="2012-01" db="EMBL/GenBank/DDBJ databases">
        <authorList>
            <person name="Walter R."/>
            <person name="Schartl M."/>
            <person name="Warren W."/>
        </authorList>
    </citation>
    <scope>NUCLEOTIDE SEQUENCE [LARGE SCALE GENOMIC DNA]</scope>
    <source>
        <strain evidence="7">JP 163 A</strain>
    </source>
</reference>
<sequence length="387" mass="44095">MDHERKIMMCLVLAVICSSVLGQEWTADVVKSIDALVGSCVVLPCTVSHPGTYLSTSRLRGIWHRKDKSNEIFYHEDSTQILDSFKGRTRLLGNLGQNNCTLEIVQVKDHDNGPFCFRIELVRKDTNQPTTEKYSFVEKCADVTMIHDKPQLKLGPIKTATQGKPYTLTCSVHHTCPSHFPQIKWSRERKDDDITEVHKHIHSGVWEAESILSFVPEEKDDESELTCTATFNGGIKSEAKFTLNVKRQQNYNHIIIPAVAVTATAVIFGLFCVLMVKKYKKRIQELQSQDGSMWNRMSRLSRRIRPGASGPTRSDQRRSIWSRFSRRPQRNEHDLSPNNANSCGGQKINKPHFPSPKSQQKSNNYKQDLDDNDDYMNTADLNIYGNV</sequence>
<reference evidence="6" key="3">
    <citation type="submission" date="2025-08" db="UniProtKB">
        <authorList>
            <consortium name="Ensembl"/>
        </authorList>
    </citation>
    <scope>IDENTIFICATION</scope>
    <source>
        <strain evidence="6">JP 163 A</strain>
    </source>
</reference>
<keyword evidence="1" id="KW-0393">Immunoglobulin domain</keyword>
<name>M4A812_XIPMA</name>
<dbReference type="STRING" id="8083.ENSXMAP00000010606"/>
<dbReference type="SUPFAM" id="SSF48726">
    <property type="entry name" value="Immunoglobulin"/>
    <property type="match status" value="2"/>
</dbReference>
<dbReference type="AlphaFoldDB" id="M4A812"/>
<dbReference type="OrthoDB" id="10039395at2759"/>
<dbReference type="Ensembl" id="ENSXMAT00000010620.2">
    <property type="protein sequence ID" value="ENSXMAP00000010606.1"/>
    <property type="gene ID" value="ENSXMAG00000010588.2"/>
</dbReference>
<dbReference type="PROSITE" id="PS50835">
    <property type="entry name" value="IG_LIKE"/>
    <property type="match status" value="1"/>
</dbReference>
<dbReference type="PANTHER" id="PTHR46484:SF7">
    <property type="entry name" value="MYELIN-ASSOCIATED GLYCOPROTEIN-LIKE-RELATED"/>
    <property type="match status" value="1"/>
</dbReference>
<dbReference type="Pfam" id="PF00047">
    <property type="entry name" value="ig"/>
    <property type="match status" value="1"/>
</dbReference>
<dbReference type="InterPro" id="IPR013151">
    <property type="entry name" value="Immunoglobulin_dom"/>
</dbReference>
<keyword evidence="4" id="KW-0732">Signal</keyword>
<dbReference type="GeneID" id="102231050"/>
<dbReference type="HOGENOM" id="CLU_024444_1_0_1"/>
<organism evidence="6 7">
    <name type="scientific">Xiphophorus maculatus</name>
    <name type="common">Southern platyfish</name>
    <name type="synonym">Platypoecilus maculatus</name>
    <dbReference type="NCBI Taxonomy" id="8083"/>
    <lineage>
        <taxon>Eukaryota</taxon>
        <taxon>Metazoa</taxon>
        <taxon>Chordata</taxon>
        <taxon>Craniata</taxon>
        <taxon>Vertebrata</taxon>
        <taxon>Euteleostomi</taxon>
        <taxon>Actinopterygii</taxon>
        <taxon>Neopterygii</taxon>
        <taxon>Teleostei</taxon>
        <taxon>Neoteleostei</taxon>
        <taxon>Acanthomorphata</taxon>
        <taxon>Ovalentaria</taxon>
        <taxon>Atherinomorphae</taxon>
        <taxon>Cyprinodontiformes</taxon>
        <taxon>Poeciliidae</taxon>
        <taxon>Poeciliinae</taxon>
        <taxon>Xiphophorus</taxon>
    </lineage>
</organism>
<feature type="region of interest" description="Disordered" evidence="2">
    <location>
        <begin position="301"/>
        <end position="373"/>
    </location>
</feature>
<keyword evidence="3" id="KW-0812">Transmembrane</keyword>
<dbReference type="PANTHER" id="PTHR46484">
    <property type="entry name" value="SI:CH211-171H4.5-RELATED"/>
    <property type="match status" value="1"/>
</dbReference>
<keyword evidence="7" id="KW-1185">Reference proteome</keyword>
<dbReference type="InterPro" id="IPR007110">
    <property type="entry name" value="Ig-like_dom"/>
</dbReference>
<evidence type="ECO:0000256" key="3">
    <source>
        <dbReference type="SAM" id="Phobius"/>
    </source>
</evidence>
<reference evidence="6" key="4">
    <citation type="submission" date="2025-09" db="UniProtKB">
        <authorList>
            <consortium name="Ensembl"/>
        </authorList>
    </citation>
    <scope>IDENTIFICATION</scope>
    <source>
        <strain evidence="6">JP 163 A</strain>
    </source>
</reference>
<feature type="compositionally biased region" description="Polar residues" evidence="2">
    <location>
        <begin position="356"/>
        <end position="366"/>
    </location>
</feature>
<evidence type="ECO:0000256" key="1">
    <source>
        <dbReference type="ARBA" id="ARBA00023319"/>
    </source>
</evidence>
<evidence type="ECO:0000313" key="6">
    <source>
        <dbReference type="Ensembl" id="ENSXMAP00000010606.1"/>
    </source>
</evidence>
<feature type="chain" id="PRO_5004047176" evidence="4">
    <location>
        <begin position="23"/>
        <end position="387"/>
    </location>
</feature>
<reference evidence="7" key="2">
    <citation type="journal article" date="2013" name="Nat. Genet.">
        <title>The genome of the platyfish, Xiphophorus maculatus, provides insights into evolutionary adaptation and several complex traits.</title>
        <authorList>
            <person name="Schartl M."/>
            <person name="Walter R.B."/>
            <person name="Shen Y."/>
            <person name="Garcia T."/>
            <person name="Catchen J."/>
            <person name="Amores A."/>
            <person name="Braasch I."/>
            <person name="Chalopin D."/>
            <person name="Volff J.N."/>
            <person name="Lesch K.P."/>
            <person name="Bisazza A."/>
            <person name="Minx P."/>
            <person name="Hillier L."/>
            <person name="Wilson R.K."/>
            <person name="Fuerstenberg S."/>
            <person name="Boore J."/>
            <person name="Searle S."/>
            <person name="Postlethwait J.H."/>
            <person name="Warren W.C."/>
        </authorList>
    </citation>
    <scope>NUCLEOTIDE SEQUENCE [LARGE SCALE GENOMIC DNA]</scope>
    <source>
        <strain evidence="7">JP 163 A</strain>
    </source>
</reference>
<evidence type="ECO:0000259" key="5">
    <source>
        <dbReference type="PROSITE" id="PS50835"/>
    </source>
</evidence>
<accession>M4A812</accession>
<dbReference type="KEGG" id="xma:102231050"/>
<evidence type="ECO:0000256" key="4">
    <source>
        <dbReference type="SAM" id="SignalP"/>
    </source>
</evidence>